<evidence type="ECO:0000313" key="1">
    <source>
        <dbReference type="EMBL" id="GAA5130195.1"/>
    </source>
</evidence>
<organism evidence="1 2">
    <name type="scientific">Pseudonocardia adelaidensis</name>
    <dbReference type="NCBI Taxonomy" id="648754"/>
    <lineage>
        <taxon>Bacteria</taxon>
        <taxon>Bacillati</taxon>
        <taxon>Actinomycetota</taxon>
        <taxon>Actinomycetes</taxon>
        <taxon>Pseudonocardiales</taxon>
        <taxon>Pseudonocardiaceae</taxon>
        <taxon>Pseudonocardia</taxon>
    </lineage>
</organism>
<dbReference type="EMBL" id="BAABJO010000021">
    <property type="protein sequence ID" value="GAA5130195.1"/>
    <property type="molecule type" value="Genomic_DNA"/>
</dbReference>
<reference evidence="2" key="1">
    <citation type="journal article" date="2019" name="Int. J. Syst. Evol. Microbiol.">
        <title>The Global Catalogue of Microorganisms (GCM) 10K type strain sequencing project: providing services to taxonomists for standard genome sequencing and annotation.</title>
        <authorList>
            <consortium name="The Broad Institute Genomics Platform"/>
            <consortium name="The Broad Institute Genome Sequencing Center for Infectious Disease"/>
            <person name="Wu L."/>
            <person name="Ma J."/>
        </authorList>
    </citation>
    <scope>NUCLEOTIDE SEQUENCE [LARGE SCALE GENOMIC DNA]</scope>
    <source>
        <strain evidence="2">JCM 18302</strain>
    </source>
</reference>
<keyword evidence="2" id="KW-1185">Reference proteome</keyword>
<evidence type="ECO:0000313" key="2">
    <source>
        <dbReference type="Proteomes" id="UP001500804"/>
    </source>
</evidence>
<accession>A0ABP9NPZ6</accession>
<gene>
    <name evidence="1" type="ORF">GCM10023320_51850</name>
</gene>
<proteinExistence type="predicted"/>
<comment type="caution">
    <text evidence="1">The sequence shown here is derived from an EMBL/GenBank/DDBJ whole genome shotgun (WGS) entry which is preliminary data.</text>
</comment>
<name>A0ABP9NPZ6_9PSEU</name>
<dbReference type="Proteomes" id="UP001500804">
    <property type="component" value="Unassembled WGS sequence"/>
</dbReference>
<sequence length="66" mass="6894">MSTQRNHQQGSGPTPSIREIADLTARLRTLTAAGRAVDPAERAAFLTDKTALLDGIPHPDGSGGAR</sequence>
<protein>
    <submittedName>
        <fullName evidence="1">Uncharacterized protein</fullName>
    </submittedName>
</protein>
<dbReference type="RefSeq" id="WP_345607940.1">
    <property type="nucleotide sequence ID" value="NZ_BAABJO010000021.1"/>
</dbReference>